<organism evidence="1 2">
    <name type="scientific">Cylindrotheca closterium</name>
    <dbReference type="NCBI Taxonomy" id="2856"/>
    <lineage>
        <taxon>Eukaryota</taxon>
        <taxon>Sar</taxon>
        <taxon>Stramenopiles</taxon>
        <taxon>Ochrophyta</taxon>
        <taxon>Bacillariophyta</taxon>
        <taxon>Bacillariophyceae</taxon>
        <taxon>Bacillariophycidae</taxon>
        <taxon>Bacillariales</taxon>
        <taxon>Bacillariaceae</taxon>
        <taxon>Cylindrotheca</taxon>
    </lineage>
</organism>
<proteinExistence type="predicted"/>
<protein>
    <recommendedName>
        <fullName evidence="3">N-acetyltransferase domain-containing protein</fullName>
    </recommendedName>
</protein>
<keyword evidence="2" id="KW-1185">Reference proteome</keyword>
<evidence type="ECO:0008006" key="3">
    <source>
        <dbReference type="Google" id="ProtNLM"/>
    </source>
</evidence>
<dbReference type="SUPFAM" id="SSF55729">
    <property type="entry name" value="Acyl-CoA N-acyltransferases (Nat)"/>
    <property type="match status" value="1"/>
</dbReference>
<comment type="caution">
    <text evidence="1">The sequence shown here is derived from an EMBL/GenBank/DDBJ whole genome shotgun (WGS) entry which is preliminary data.</text>
</comment>
<evidence type="ECO:0000313" key="2">
    <source>
        <dbReference type="Proteomes" id="UP001295423"/>
    </source>
</evidence>
<dbReference type="Gene3D" id="3.40.630.30">
    <property type="match status" value="1"/>
</dbReference>
<dbReference type="CDD" id="cd04301">
    <property type="entry name" value="NAT_SF"/>
    <property type="match status" value="1"/>
</dbReference>
<gene>
    <name evidence="1" type="ORF">CYCCA115_LOCUS5317</name>
</gene>
<dbReference type="EMBL" id="CAKOGP040000557">
    <property type="protein sequence ID" value="CAJ1936688.1"/>
    <property type="molecule type" value="Genomic_DNA"/>
</dbReference>
<dbReference type="AlphaFoldDB" id="A0AAD2FK04"/>
<reference evidence="1" key="1">
    <citation type="submission" date="2023-08" db="EMBL/GenBank/DDBJ databases">
        <authorList>
            <person name="Audoor S."/>
            <person name="Bilcke G."/>
        </authorList>
    </citation>
    <scope>NUCLEOTIDE SEQUENCE</scope>
</reference>
<dbReference type="Proteomes" id="UP001295423">
    <property type="component" value="Unassembled WGS sequence"/>
</dbReference>
<accession>A0AAD2FK04</accession>
<sequence>MPKKGFNLNWSYTTNCRSDPSPEPNVSTFMGRSMTGPFEDEVVPGFRPDRAPMYKSALGWKSDSILGPNSEPKEDPEEEEIRYLDETHNTIEVLDKTSDTVVFEMNDIWGWIYIRCNTKEAQKFVKEHVESSFDYEFGLVHHEEKRRQVDSSRGTSLIRRTGAGTGTGPNDGPYAVATLFELQNGSGETIAKALCAYCNLNLENPGPTIELFEVAGGFRRKGYGKLLLKHITDYFEETFCDDMCKFDGNVRFNVCYCTSSHAANWFMRQGFRQWDEFGEEFGKYLAFD</sequence>
<dbReference type="InterPro" id="IPR016181">
    <property type="entry name" value="Acyl_CoA_acyltransferase"/>
</dbReference>
<evidence type="ECO:0000313" key="1">
    <source>
        <dbReference type="EMBL" id="CAJ1936688.1"/>
    </source>
</evidence>
<name>A0AAD2FK04_9STRA</name>